<dbReference type="Proteomes" id="UP000275719">
    <property type="component" value="Unassembled WGS sequence"/>
</dbReference>
<gene>
    <name evidence="1" type="ORF">EG240_11155</name>
</gene>
<sequence length="67" mass="7920">MKKFNLFRVDNPSFRNFLGLKKIARNEYGTMCFVDGKIYDGMYYVIFDVDTHKYSFMCPKGVVLFSL</sequence>
<accession>A0A3P3W3L6</accession>
<keyword evidence="2" id="KW-1185">Reference proteome</keyword>
<dbReference type="RefSeq" id="WP_125019472.1">
    <property type="nucleotide sequence ID" value="NZ_RQVQ01000024.1"/>
</dbReference>
<evidence type="ECO:0000313" key="2">
    <source>
        <dbReference type="Proteomes" id="UP000275719"/>
    </source>
</evidence>
<evidence type="ECO:0000313" key="1">
    <source>
        <dbReference type="EMBL" id="RRJ89665.1"/>
    </source>
</evidence>
<comment type="caution">
    <text evidence="1">The sequence shown here is derived from an EMBL/GenBank/DDBJ whole genome shotgun (WGS) entry which is preliminary data.</text>
</comment>
<dbReference type="EMBL" id="RQVQ01000024">
    <property type="protein sequence ID" value="RRJ89665.1"/>
    <property type="molecule type" value="Genomic_DNA"/>
</dbReference>
<protein>
    <submittedName>
        <fullName evidence="1">Uncharacterized protein</fullName>
    </submittedName>
</protein>
<dbReference type="AlphaFoldDB" id="A0A3P3W3L6"/>
<reference evidence="1 2" key="1">
    <citation type="submission" date="2018-11" db="EMBL/GenBank/DDBJ databases">
        <title>Flavobacterium sp. nov., YIM 102701-2 draft genome.</title>
        <authorList>
            <person name="Li G."/>
            <person name="Jiang Y."/>
        </authorList>
    </citation>
    <scope>NUCLEOTIDE SEQUENCE [LARGE SCALE GENOMIC DNA]</scope>
    <source>
        <strain evidence="1 2">YIM 102701-2</strain>
    </source>
</reference>
<proteinExistence type="predicted"/>
<name>A0A3P3W3L6_9FLAO</name>
<organism evidence="1 2">
    <name type="scientific">Paenimyroides tangerinum</name>
    <dbReference type="NCBI Taxonomy" id="2488728"/>
    <lineage>
        <taxon>Bacteria</taxon>
        <taxon>Pseudomonadati</taxon>
        <taxon>Bacteroidota</taxon>
        <taxon>Flavobacteriia</taxon>
        <taxon>Flavobacteriales</taxon>
        <taxon>Flavobacteriaceae</taxon>
        <taxon>Paenimyroides</taxon>
    </lineage>
</organism>